<evidence type="ECO:0000256" key="2">
    <source>
        <dbReference type="HAMAP-Rule" id="MF_00794"/>
    </source>
</evidence>
<keyword evidence="1" id="KW-1277">Toxin-antitoxin system</keyword>
<dbReference type="HAMAP" id="MF_00794">
    <property type="entry name" value="UPF0330"/>
    <property type="match status" value="1"/>
</dbReference>
<evidence type="ECO:0000256" key="1">
    <source>
        <dbReference type="ARBA" id="ARBA00022649"/>
    </source>
</evidence>
<dbReference type="EMBL" id="CP013694">
    <property type="protein sequence ID" value="ALU29177.1"/>
    <property type="molecule type" value="Genomic_DNA"/>
</dbReference>
<dbReference type="Proteomes" id="UP000060043">
    <property type="component" value="Chromosome"/>
</dbReference>
<name>A0A0U3HAB7_9CREN</name>
<organism evidence="4 5">
    <name type="scientific">Sulfolobus acidocaldarius</name>
    <dbReference type="NCBI Taxonomy" id="2285"/>
    <lineage>
        <taxon>Archaea</taxon>
        <taxon>Thermoproteota</taxon>
        <taxon>Thermoprotei</taxon>
        <taxon>Sulfolobales</taxon>
        <taxon>Sulfolobaceae</taxon>
        <taxon>Sulfolobus</taxon>
    </lineage>
</organism>
<dbReference type="EMBL" id="CP013695">
    <property type="protein sequence ID" value="ALU31903.1"/>
    <property type="molecule type" value="Genomic_DNA"/>
</dbReference>
<dbReference type="STRING" id="1435377.SUSAZ_02380"/>
<gene>
    <name evidence="3" type="ORF">ATY89_03975</name>
    <name evidence="4" type="ORF">ATZ20_07000</name>
</gene>
<dbReference type="GeneID" id="14550994"/>
<accession>A0A0U3HAB7</accession>
<dbReference type="RefSeq" id="WP_011277379.1">
    <property type="nucleotide sequence ID" value="NZ_BHWZ01000001.1"/>
</dbReference>
<evidence type="ECO:0000313" key="6">
    <source>
        <dbReference type="Proteomes" id="UP000065473"/>
    </source>
</evidence>
<dbReference type="OMA" id="AYMKTIM"/>
<proteinExistence type="inferred from homology"/>
<reference evidence="5 6" key="1">
    <citation type="submission" date="2015-12" db="EMBL/GenBank/DDBJ databases">
        <title>A stable core within a dynamic pangenome in Sulfolobus acidocaldarius.</title>
        <authorList>
            <person name="Anderson R."/>
            <person name="Kouris A."/>
            <person name="Seward C."/>
            <person name="Campbell K."/>
            <person name="Whitaker R."/>
        </authorList>
    </citation>
    <scope>NUCLEOTIDE SEQUENCE [LARGE SCALE GENOMIC DNA]</scope>
    <source>
        <strain evidence="3 6">GG12-C01-09</strain>
        <strain evidence="4 5">NG05B_CO5_07</strain>
    </source>
</reference>
<dbReference type="InterPro" id="IPR003847">
    <property type="entry name" value="Put_antitoxin"/>
</dbReference>
<evidence type="ECO:0000313" key="5">
    <source>
        <dbReference type="Proteomes" id="UP000060043"/>
    </source>
</evidence>
<dbReference type="Proteomes" id="UP000065473">
    <property type="component" value="Chromosome"/>
</dbReference>
<dbReference type="OrthoDB" id="231302at2157"/>
<protein>
    <recommendedName>
        <fullName evidence="2">Putative antitoxin ATY89_03975</fullName>
    </recommendedName>
</protein>
<dbReference type="AlphaFoldDB" id="A0A0U3HAB7"/>
<evidence type="ECO:0000313" key="3">
    <source>
        <dbReference type="EMBL" id="ALU29177.1"/>
    </source>
</evidence>
<dbReference type="Pfam" id="PF02697">
    <property type="entry name" value="VAPB_antitox"/>
    <property type="match status" value="1"/>
</dbReference>
<evidence type="ECO:0000313" key="4">
    <source>
        <dbReference type="EMBL" id="ALU31903.1"/>
    </source>
</evidence>
<comment type="similarity">
    <text evidence="2">Belongs to the UPF0330 family.</text>
</comment>
<dbReference type="SMR" id="A0A0U3HAB7"/>
<sequence length="82" mass="9507">MPKVITISDDVYDKLSKLKKGRSFSETINELIEFYNKNRKGNKDVLLQMFGILNEEEATEMASETLNIRKSFRFRAVENGDT</sequence>
<dbReference type="PaxDb" id="1435377-SUSAZ_02380"/>
<comment type="function">
    <text evidence="2">Possibly the antitoxin component of a toxin-antitoxin (TA) module.</text>
</comment>